<evidence type="ECO:0000259" key="4">
    <source>
        <dbReference type="PROSITE" id="PS51006"/>
    </source>
</evidence>
<feature type="non-terminal residue" evidence="5">
    <location>
        <position position="160"/>
    </location>
</feature>
<comment type="caution">
    <text evidence="5">The sequence shown here is derived from an EMBL/GenBank/DDBJ whole genome shotgun (WGS) entry which is preliminary data.</text>
</comment>
<dbReference type="PANTHER" id="PTHR43317">
    <property type="entry name" value="THERMOSPERMINE SYNTHASE ACAULIS5"/>
    <property type="match status" value="1"/>
</dbReference>
<dbReference type="AlphaFoldDB" id="X0UUU3"/>
<feature type="domain" description="PABS" evidence="4">
    <location>
        <begin position="1"/>
        <end position="160"/>
    </location>
</feature>
<evidence type="ECO:0000313" key="5">
    <source>
        <dbReference type="EMBL" id="GAG09480.1"/>
    </source>
</evidence>
<organism evidence="5">
    <name type="scientific">marine sediment metagenome</name>
    <dbReference type="NCBI Taxonomy" id="412755"/>
    <lineage>
        <taxon>unclassified sequences</taxon>
        <taxon>metagenomes</taxon>
        <taxon>ecological metagenomes</taxon>
    </lineage>
</organism>
<gene>
    <name evidence="5" type="ORF">S01H1_46633</name>
</gene>
<dbReference type="InterPro" id="IPR030374">
    <property type="entry name" value="PABS"/>
</dbReference>
<dbReference type="PANTHER" id="PTHR43317:SF1">
    <property type="entry name" value="THERMOSPERMINE SYNTHASE ACAULIS5"/>
    <property type="match status" value="1"/>
</dbReference>
<dbReference type="PROSITE" id="PS51006">
    <property type="entry name" value="PABS_2"/>
    <property type="match status" value="1"/>
</dbReference>
<evidence type="ECO:0000256" key="2">
    <source>
        <dbReference type="ARBA" id="ARBA00022679"/>
    </source>
</evidence>
<dbReference type="SUPFAM" id="SSF53335">
    <property type="entry name" value="S-adenosyl-L-methionine-dependent methyltransferases"/>
    <property type="match status" value="1"/>
</dbReference>
<protein>
    <recommendedName>
        <fullName evidence="4">PABS domain-containing protein</fullName>
    </recommendedName>
</protein>
<dbReference type="EMBL" id="BARS01029866">
    <property type="protein sequence ID" value="GAG09480.1"/>
    <property type="molecule type" value="Genomic_DNA"/>
</dbReference>
<proteinExistence type="inferred from homology"/>
<keyword evidence="3" id="KW-0620">Polyamine biosynthesis</keyword>
<evidence type="ECO:0000256" key="3">
    <source>
        <dbReference type="ARBA" id="ARBA00023115"/>
    </source>
</evidence>
<dbReference type="Gene3D" id="3.40.50.150">
    <property type="entry name" value="Vaccinia Virus protein VP39"/>
    <property type="match status" value="1"/>
</dbReference>
<dbReference type="InterPro" id="IPR029063">
    <property type="entry name" value="SAM-dependent_MTases_sf"/>
</dbReference>
<dbReference type="GO" id="GO:0006596">
    <property type="term" value="P:polyamine biosynthetic process"/>
    <property type="evidence" value="ECO:0007669"/>
    <property type="project" value="UniProtKB-KW"/>
</dbReference>
<reference evidence="5" key="1">
    <citation type="journal article" date="2014" name="Front. Microbiol.">
        <title>High frequency of phylogenetically diverse reductive dehalogenase-homologous genes in deep subseafloor sedimentary metagenomes.</title>
        <authorList>
            <person name="Kawai M."/>
            <person name="Futagami T."/>
            <person name="Toyoda A."/>
            <person name="Takaki Y."/>
            <person name="Nishi S."/>
            <person name="Hori S."/>
            <person name="Arai W."/>
            <person name="Tsubouchi T."/>
            <person name="Morono Y."/>
            <person name="Uchiyama I."/>
            <person name="Ito T."/>
            <person name="Fujiyama A."/>
            <person name="Inagaki F."/>
            <person name="Takami H."/>
        </authorList>
    </citation>
    <scope>NUCLEOTIDE SEQUENCE</scope>
    <source>
        <strain evidence="5">Expedition CK06-06</strain>
    </source>
</reference>
<comment type="similarity">
    <text evidence="1">Belongs to the spermidine/spermine synthase family.</text>
</comment>
<name>X0UUU3_9ZZZZ</name>
<keyword evidence="2" id="KW-0808">Transferase</keyword>
<accession>X0UUU3</accession>
<evidence type="ECO:0000256" key="1">
    <source>
        <dbReference type="ARBA" id="ARBA00007867"/>
    </source>
</evidence>
<sequence length="160" mass="17876">MSIWEKILFQDESKFNGEIKVSEINGIRRLIAGGYTQSQISSSQTKANFLYWENMVPESLALDSDSRALILGLGGGTEAKIITKRFGNVAIDGVEIDPLMVELGCKYFSLEQPNLNIIVADAADFVKEARYKYDLICIDTFIGSRVPKEIEAKEFLEDAK</sequence>
<dbReference type="GO" id="GO:0016740">
    <property type="term" value="F:transferase activity"/>
    <property type="evidence" value="ECO:0007669"/>
    <property type="project" value="UniProtKB-KW"/>
</dbReference>